<evidence type="ECO:0000256" key="5">
    <source>
        <dbReference type="ARBA" id="ARBA00022806"/>
    </source>
</evidence>
<evidence type="ECO:0000256" key="11">
    <source>
        <dbReference type="ARBA" id="ARBA00034617"/>
    </source>
</evidence>
<dbReference type="InterPro" id="IPR011604">
    <property type="entry name" value="PDDEXK-like_dom_sf"/>
</dbReference>
<name>A0A385TWK7_PAELA</name>
<dbReference type="GO" id="GO:0033202">
    <property type="term" value="C:DNA helicase complex"/>
    <property type="evidence" value="ECO:0007669"/>
    <property type="project" value="TreeGrafter"/>
</dbReference>
<protein>
    <recommendedName>
        <fullName evidence="13">ATP-dependent helicase/nuclease subunit A</fullName>
        <ecNumber evidence="13">3.1.-.-</ecNumber>
        <ecNumber evidence="13">5.6.2.4</ecNumber>
    </recommendedName>
    <alternativeName>
        <fullName evidence="13">ATP-dependent helicase/nuclease AddA</fullName>
    </alternativeName>
    <alternativeName>
        <fullName evidence="13">DNA 3'-5' helicase AddA</fullName>
    </alternativeName>
</protein>
<evidence type="ECO:0000256" key="9">
    <source>
        <dbReference type="ARBA" id="ARBA00023204"/>
    </source>
</evidence>
<dbReference type="Pfam" id="PF12705">
    <property type="entry name" value="PDDEXK_1"/>
    <property type="match status" value="1"/>
</dbReference>
<dbReference type="PANTHER" id="PTHR11070">
    <property type="entry name" value="UVRD / RECB / PCRA DNA HELICASE FAMILY MEMBER"/>
    <property type="match status" value="1"/>
</dbReference>
<dbReference type="InterPro" id="IPR014152">
    <property type="entry name" value="AddA"/>
</dbReference>
<dbReference type="GO" id="GO:0016887">
    <property type="term" value="F:ATP hydrolysis activity"/>
    <property type="evidence" value="ECO:0007669"/>
    <property type="project" value="RHEA"/>
</dbReference>
<dbReference type="PROSITE" id="PS51198">
    <property type="entry name" value="UVRD_HELICASE_ATP_BIND"/>
    <property type="match status" value="1"/>
</dbReference>
<dbReference type="PANTHER" id="PTHR11070:SF48">
    <property type="entry name" value="ATP-DEPENDENT HELICASE_NUCLEASE SUBUNIT A"/>
    <property type="match status" value="1"/>
</dbReference>
<reference evidence="18 19" key="1">
    <citation type="submission" date="2018-09" db="EMBL/GenBank/DDBJ databases">
        <title>Genome Sequence of Paenibacillus lautus Strain E7593-69, Azo Dye-Degrading Bacteria, Isolated from Commercial Tattoo Inks.</title>
        <authorList>
            <person name="Nho S.W."/>
            <person name="Kim S.-J."/>
            <person name="Kweon O."/>
            <person name="Cerniglia C.E."/>
        </authorList>
    </citation>
    <scope>NUCLEOTIDE SEQUENCE [LARGE SCALE GENOMIC DNA]</scope>
    <source>
        <strain evidence="18 19">E7593-69</strain>
    </source>
</reference>
<dbReference type="SUPFAM" id="SSF52540">
    <property type="entry name" value="P-loop containing nucleoside triphosphate hydrolases"/>
    <property type="match status" value="1"/>
</dbReference>
<dbReference type="EMBL" id="CP032412">
    <property type="protein sequence ID" value="AYB47891.1"/>
    <property type="molecule type" value="Genomic_DNA"/>
</dbReference>
<keyword evidence="4 13" id="KW-0378">Hydrolase</keyword>
<dbReference type="Pfam" id="PF13361">
    <property type="entry name" value="UvrD_C"/>
    <property type="match status" value="2"/>
</dbReference>
<evidence type="ECO:0000256" key="2">
    <source>
        <dbReference type="ARBA" id="ARBA00022741"/>
    </source>
</evidence>
<sequence>MIAKPEGSMWSDDQWKAIALSGDDMLVAAAAGSGKTAVLVERIIRKILDDSAGFSVDRLLVATFTKAAAAEMRGRIREALDRELDRDPDNEHIRRQLALLGRASITTLHSFCMEVIRRYYQLIPLDPGFRILNEHEADLMRQDMLEELFEEKYGEAEGDPESRFLRLADWFSGERTDDALYRLVQRLYDFSRSHSWPSHWLRETAAGFQVADTEALGNTPWVQSILADARLALNGAAGLLQQAKAIAMQPGGPTPYADNLDEDLRLVASLLEAIDISPWESLYGIFREASFGKLKSVRKDEVLPELQEQVKELRDNVKKIVNELKNALFGRPASEFLRELHTAAPLMMELAETVIAFGERYREAKAAKGMVDFNDLEHYCLHILRHPDSVPGHMMPSDAAMEYREQFDEVLLDEYQDTNSVQEDIVRLISREMPGNRFMVGDVKQSIYRFRLAEPGLFLDKYKTFSSETDTSQTGIRIDLARNFRSRMEVVDAVNLLFRQIMNESVAEIAYDERAELVCGASFPERETNGGANPYMPEMLLIDRAGKGPEEQSDESASEEDGIQLEAEALEMETAQLEARAIARKIRELTGESGKPLMVYDKGLKTMRPAGYGDMVILLRSAMVWAPLIIEELRQEGIPAFGEQNKGYFQATEVEIILSLLQVIDNPRQDIPLASVLRSPILGLSEEEMAQVRLCAKGTYYDALKAAVSLSVAPPVMDPARPMGFVDGKWTPGAGLEGLAEAAAGHELVAGSHLSDAPLTAEGHAIEISAELGAKLGLFMDRLQRWRQEARQGSLSDLIWGIYSETGYLDWVGGLPGGKQRQGNLTALYDRAVQYEQDTASRGLFRFLTFISRLRERGGDLGTAGGTESQGNAVRLMTIHKSKGLEFPVVFVAGLSKNFNQQDLNAPFLMHKELGFGPKFVDEGMRVSYPTLPNLAIRRRSQLELLAEEMRVLYVALTRPKEKMILVGTVKDLPKKVSAWAQADFNPELLLPDYVLARGRSYLDWIGPAVIRHPSAGPLRGQAGLPEETSSRALAADRSQWIFSIETPESLAQGMTGMSDDVQADSENRMMKLNALRRLEPIPESAIAEAEEDGTDVQRASIDQRLSWNYRYEAVSQISAKTSVTEMKKLLALQDSPSLDLLEERAVKRQSRESIDASTSFTLSLRRPKFMESTKLTPAERGTVYHTIMQHLPLQRLEETAEPTAEIEETIRYLVEKEIITGEQASAVEATEISSLFACDLGKRVLSAEDVWREMPFSYALPAAEAYQGLAFLDPISEHSAQGLPEMELLRDETVLIQGVVDCMFRHNGRLVLLDYKTDRVLEHRGGLTALADQYRFQLDLYAKALEDILGEPVHEKWLYFFDGGHAVQV</sequence>
<keyword evidence="19" id="KW-1185">Reference proteome</keyword>
<feature type="domain" description="UvrD-like helicase C-terminal" evidence="17">
    <location>
        <begin position="532"/>
        <end position="884"/>
    </location>
</feature>
<dbReference type="Pfam" id="PF00580">
    <property type="entry name" value="UvrD-helicase"/>
    <property type="match status" value="1"/>
</dbReference>
<dbReference type="SUPFAM" id="SSF52980">
    <property type="entry name" value="Restriction endonuclease-like"/>
    <property type="match status" value="1"/>
</dbReference>
<evidence type="ECO:0000256" key="15">
    <source>
        <dbReference type="SAM" id="Coils"/>
    </source>
</evidence>
<evidence type="ECO:0000313" key="19">
    <source>
        <dbReference type="Proteomes" id="UP000266552"/>
    </source>
</evidence>
<feature type="domain" description="UvrD-like helicase ATP-binding" evidence="16">
    <location>
        <begin position="8"/>
        <end position="487"/>
    </location>
</feature>
<evidence type="ECO:0000259" key="16">
    <source>
        <dbReference type="PROSITE" id="PS51198"/>
    </source>
</evidence>
<evidence type="ECO:0000313" key="18">
    <source>
        <dbReference type="EMBL" id="AYB47891.1"/>
    </source>
</evidence>
<evidence type="ECO:0000256" key="3">
    <source>
        <dbReference type="ARBA" id="ARBA00022763"/>
    </source>
</evidence>
<dbReference type="Gene3D" id="3.90.320.10">
    <property type="match status" value="1"/>
</dbReference>
<dbReference type="InterPro" id="IPR038726">
    <property type="entry name" value="PDDEXK_AddAB-type"/>
</dbReference>
<dbReference type="GO" id="GO:0000724">
    <property type="term" value="P:double-strand break repair via homologous recombination"/>
    <property type="evidence" value="ECO:0007669"/>
    <property type="project" value="UniProtKB-UniRule"/>
</dbReference>
<evidence type="ECO:0000256" key="12">
    <source>
        <dbReference type="ARBA" id="ARBA00048988"/>
    </source>
</evidence>
<dbReference type="EC" id="5.6.2.4" evidence="13"/>
<gene>
    <name evidence="13 18" type="primary">addA</name>
    <name evidence="18" type="ORF">D5F53_20895</name>
</gene>
<keyword evidence="9 13" id="KW-0234">DNA repair</keyword>
<feature type="coiled-coil region" evidence="15">
    <location>
        <begin position="560"/>
        <end position="592"/>
    </location>
</feature>
<keyword evidence="7 13" id="KW-0067">ATP-binding</keyword>
<keyword evidence="2 13" id="KW-0547">Nucleotide-binding</keyword>
<dbReference type="HAMAP" id="MF_01451">
    <property type="entry name" value="AddA"/>
    <property type="match status" value="1"/>
</dbReference>
<keyword evidence="6 13" id="KW-0269">Exonuclease</keyword>
<dbReference type="RefSeq" id="WP_119851261.1">
    <property type="nucleotide sequence ID" value="NZ_CP032412.1"/>
</dbReference>
<dbReference type="KEGG" id="plw:D5F53_20895"/>
<dbReference type="Gene3D" id="1.10.274.50">
    <property type="match status" value="1"/>
</dbReference>
<keyword evidence="15" id="KW-0175">Coiled coil</keyword>
<accession>A0A385TWK7</accession>
<dbReference type="GO" id="GO:0043138">
    <property type="term" value="F:3'-5' DNA helicase activity"/>
    <property type="evidence" value="ECO:0007669"/>
    <property type="project" value="UniProtKB-UniRule"/>
</dbReference>
<evidence type="ECO:0000256" key="1">
    <source>
        <dbReference type="ARBA" id="ARBA00022722"/>
    </source>
</evidence>
<dbReference type="InterPro" id="IPR014017">
    <property type="entry name" value="DNA_helicase_UvrD-like_C"/>
</dbReference>
<evidence type="ECO:0000256" key="4">
    <source>
        <dbReference type="ARBA" id="ARBA00022801"/>
    </source>
</evidence>
<evidence type="ECO:0000256" key="7">
    <source>
        <dbReference type="ARBA" id="ARBA00022840"/>
    </source>
</evidence>
<comment type="function">
    <text evidence="13">The heterodimer acts as both an ATP-dependent DNA helicase and an ATP-dependent, dual-direction single-stranded exonuclease. Recognizes the chi site generating a DNA molecule suitable for the initiation of homologous recombination. The AddA nuclease domain is required for chi fragment generation; this subunit has the helicase and 3' -&gt; 5' nuclease activities.</text>
</comment>
<evidence type="ECO:0000256" key="8">
    <source>
        <dbReference type="ARBA" id="ARBA00023125"/>
    </source>
</evidence>
<dbReference type="InterPro" id="IPR014016">
    <property type="entry name" value="UvrD-like_ATP-bd"/>
</dbReference>
<dbReference type="InterPro" id="IPR027417">
    <property type="entry name" value="P-loop_NTPase"/>
</dbReference>
<comment type="similarity">
    <text evidence="13">Belongs to the helicase family. AddA subfamily.</text>
</comment>
<evidence type="ECO:0000256" key="13">
    <source>
        <dbReference type="HAMAP-Rule" id="MF_01451"/>
    </source>
</evidence>
<dbReference type="GO" id="GO:0003690">
    <property type="term" value="F:double-stranded DNA binding"/>
    <property type="evidence" value="ECO:0007669"/>
    <property type="project" value="UniProtKB-UniRule"/>
</dbReference>
<keyword evidence="10 13" id="KW-0413">Isomerase</keyword>
<proteinExistence type="inferred from homology"/>
<dbReference type="PROSITE" id="PS51217">
    <property type="entry name" value="UVRD_HELICASE_CTER"/>
    <property type="match status" value="1"/>
</dbReference>
<comment type="catalytic activity">
    <reaction evidence="11 13">
        <text>Couples ATP hydrolysis with the unwinding of duplex DNA by translocating in the 3'-5' direction.</text>
        <dbReference type="EC" id="5.6.2.4"/>
    </reaction>
</comment>
<evidence type="ECO:0000256" key="6">
    <source>
        <dbReference type="ARBA" id="ARBA00022839"/>
    </source>
</evidence>
<evidence type="ECO:0000256" key="14">
    <source>
        <dbReference type="PROSITE-ProRule" id="PRU00560"/>
    </source>
</evidence>
<dbReference type="GO" id="GO:0005524">
    <property type="term" value="F:ATP binding"/>
    <property type="evidence" value="ECO:0007669"/>
    <property type="project" value="UniProtKB-UniRule"/>
</dbReference>
<comment type="cofactor">
    <cofactor evidence="13">
        <name>Mg(2+)</name>
        <dbReference type="ChEBI" id="CHEBI:18420"/>
    </cofactor>
</comment>
<dbReference type="Proteomes" id="UP000266552">
    <property type="component" value="Chromosome"/>
</dbReference>
<keyword evidence="3 13" id="KW-0227">DNA damage</keyword>
<dbReference type="GO" id="GO:0008408">
    <property type="term" value="F:3'-5' exonuclease activity"/>
    <property type="evidence" value="ECO:0007669"/>
    <property type="project" value="UniProtKB-UniRule"/>
</dbReference>
<dbReference type="InterPro" id="IPR000212">
    <property type="entry name" value="DNA_helicase_UvrD/REP"/>
</dbReference>
<dbReference type="GO" id="GO:0005829">
    <property type="term" value="C:cytosol"/>
    <property type="evidence" value="ECO:0007669"/>
    <property type="project" value="TreeGrafter"/>
</dbReference>
<evidence type="ECO:0000259" key="17">
    <source>
        <dbReference type="PROSITE" id="PS51217"/>
    </source>
</evidence>
<keyword evidence="1 13" id="KW-0540">Nuclease</keyword>
<keyword evidence="5 13" id="KW-0347">Helicase</keyword>
<dbReference type="NCBIfam" id="TIGR02785">
    <property type="entry name" value="addA_Gpos"/>
    <property type="match status" value="1"/>
</dbReference>
<feature type="binding site" evidence="14">
    <location>
        <begin position="29"/>
        <end position="36"/>
    </location>
    <ligand>
        <name>ATP</name>
        <dbReference type="ChEBI" id="CHEBI:30616"/>
    </ligand>
</feature>
<dbReference type="EC" id="3.1.-.-" evidence="13"/>
<dbReference type="Gene3D" id="3.40.50.300">
    <property type="entry name" value="P-loop containing nucleotide triphosphate hydrolases"/>
    <property type="match status" value="4"/>
</dbReference>
<dbReference type="FunFam" id="3.40.50.300:FF:001236">
    <property type="entry name" value="ATP-dependent helicase/nuclease subunit A"/>
    <property type="match status" value="1"/>
</dbReference>
<comment type="catalytic activity">
    <reaction evidence="12 13">
        <text>ATP + H2O = ADP + phosphate + H(+)</text>
        <dbReference type="Rhea" id="RHEA:13065"/>
        <dbReference type="ChEBI" id="CHEBI:15377"/>
        <dbReference type="ChEBI" id="CHEBI:15378"/>
        <dbReference type="ChEBI" id="CHEBI:30616"/>
        <dbReference type="ChEBI" id="CHEBI:43474"/>
        <dbReference type="ChEBI" id="CHEBI:456216"/>
        <dbReference type="EC" id="5.6.2.4"/>
    </reaction>
</comment>
<comment type="subunit">
    <text evidence="13">Heterodimer of AddA and AddB/RexB.</text>
</comment>
<organism evidence="18 19">
    <name type="scientific">Paenibacillus lautus</name>
    <name type="common">Bacillus lautus</name>
    <dbReference type="NCBI Taxonomy" id="1401"/>
    <lineage>
        <taxon>Bacteria</taxon>
        <taxon>Bacillati</taxon>
        <taxon>Bacillota</taxon>
        <taxon>Bacilli</taxon>
        <taxon>Bacillales</taxon>
        <taxon>Paenibacillaceae</taxon>
        <taxon>Paenibacillus</taxon>
    </lineage>
</organism>
<evidence type="ECO:0000256" key="10">
    <source>
        <dbReference type="ARBA" id="ARBA00023235"/>
    </source>
</evidence>
<keyword evidence="8 13" id="KW-0238">DNA-binding</keyword>
<dbReference type="InterPro" id="IPR011335">
    <property type="entry name" value="Restrct_endonuc-II-like"/>
</dbReference>